<evidence type="ECO:0000313" key="1">
    <source>
        <dbReference type="EMBL" id="EKB20064.1"/>
    </source>
</evidence>
<accession>K1JKX7</accession>
<dbReference type="EMBL" id="AGWU01000018">
    <property type="protein sequence ID" value="EKB20064.1"/>
    <property type="molecule type" value="Genomic_DNA"/>
</dbReference>
<organism evidence="1 2">
    <name type="scientific">Aeromonas veronii AMC34</name>
    <dbReference type="NCBI Taxonomy" id="1073383"/>
    <lineage>
        <taxon>Bacteria</taxon>
        <taxon>Pseudomonadati</taxon>
        <taxon>Pseudomonadota</taxon>
        <taxon>Gammaproteobacteria</taxon>
        <taxon>Aeromonadales</taxon>
        <taxon>Aeromonadaceae</taxon>
        <taxon>Aeromonas</taxon>
    </lineage>
</organism>
<evidence type="ECO:0000313" key="2">
    <source>
        <dbReference type="Proteomes" id="UP000006087"/>
    </source>
</evidence>
<comment type="caution">
    <text evidence="1">The sequence shown here is derived from an EMBL/GenBank/DDBJ whole genome shotgun (WGS) entry which is preliminary data.</text>
</comment>
<gene>
    <name evidence="1" type="ORF">HMPREF1168_02012</name>
</gene>
<sequence>MAVHHGPSVRDKREIKMKFVEMAPGQLPLALLLESDPAEQRIAPLLSSLQISVPE</sequence>
<dbReference type="HOGENOM" id="CLU_3021539_0_0_6"/>
<proteinExistence type="predicted"/>
<dbReference type="AlphaFoldDB" id="K1JKX7"/>
<reference evidence="1 2" key="1">
    <citation type="submission" date="2012-06" db="EMBL/GenBank/DDBJ databases">
        <title>The Genome Sequence of Aeromonas veronii AMC34.</title>
        <authorList>
            <consortium name="The Broad Institute Genome Sequencing Platform"/>
            <person name="Earl A."/>
            <person name="Ward D."/>
            <person name="Feldgarden M."/>
            <person name="Gevers D."/>
            <person name="Graf J."/>
            <person name="Tomasi A."/>
            <person name="Horneman A."/>
            <person name="Walker B."/>
            <person name="Young S.K."/>
            <person name="Zeng Q."/>
            <person name="Gargeya S."/>
            <person name="Fitzgerald M."/>
            <person name="Haas B."/>
            <person name="Abouelleil A."/>
            <person name="Alvarado L."/>
            <person name="Arachchi H.M."/>
            <person name="Berlin A.M."/>
            <person name="Chapman S.B."/>
            <person name="Goldberg J."/>
            <person name="Griggs A."/>
            <person name="Gujja S."/>
            <person name="Hansen M."/>
            <person name="Howarth C."/>
            <person name="Imamovic A."/>
            <person name="Larimer J."/>
            <person name="McCowan C."/>
            <person name="Montmayeur A."/>
            <person name="Murphy C."/>
            <person name="Neiman D."/>
            <person name="Pearson M."/>
            <person name="Priest M."/>
            <person name="Roberts A."/>
            <person name="Saif S."/>
            <person name="Shea T."/>
            <person name="Sisk P."/>
            <person name="Sykes S."/>
            <person name="Wortman J."/>
            <person name="Nusbaum C."/>
            <person name="Birren B."/>
        </authorList>
    </citation>
    <scope>NUCLEOTIDE SEQUENCE [LARGE SCALE GENOMIC DNA]</scope>
    <source>
        <strain evidence="1 2">AMC34</strain>
    </source>
</reference>
<protein>
    <submittedName>
        <fullName evidence="1">Uncharacterized protein</fullName>
    </submittedName>
</protein>
<dbReference type="Proteomes" id="UP000006087">
    <property type="component" value="Unassembled WGS sequence"/>
</dbReference>
<dbReference type="PATRIC" id="fig|1073383.3.peg.2023"/>
<name>K1JKX7_AERVE</name>